<keyword evidence="3" id="KW-1185">Reference proteome</keyword>
<dbReference type="EMBL" id="PDND01000049">
    <property type="protein sequence ID" value="PGH34033.1"/>
    <property type="molecule type" value="Genomic_DNA"/>
</dbReference>
<dbReference type="Proteomes" id="UP000226031">
    <property type="component" value="Unassembled WGS sequence"/>
</dbReference>
<dbReference type="InterPro" id="IPR008949">
    <property type="entry name" value="Isoprenoid_synthase_dom_sf"/>
</dbReference>
<feature type="region of interest" description="Disordered" evidence="1">
    <location>
        <begin position="264"/>
        <end position="285"/>
    </location>
</feature>
<comment type="caution">
    <text evidence="2">The sequence shown here is derived from an EMBL/GenBank/DDBJ whole genome shotgun (WGS) entry which is preliminary data.</text>
</comment>
<protein>
    <submittedName>
        <fullName evidence="2">Uncharacterized protein</fullName>
    </submittedName>
</protein>
<evidence type="ECO:0000313" key="3">
    <source>
        <dbReference type="Proteomes" id="UP000226031"/>
    </source>
</evidence>
<evidence type="ECO:0000256" key="1">
    <source>
        <dbReference type="SAM" id="MobiDB-lite"/>
    </source>
</evidence>
<sequence length="390" mass="44447">MTELQDKIYDFKFLDSIDPSGVPPGCFHRTLPVRISKFTRQFQTAALDATKEWTEVLGIEPKSMSQRRKPYSTDKNDNLMSLLLPECPPELIIPWTRFAEFDVAKNLDEQSRNSALMELINNLNQKNQNSQFKMNELWFGAFLAFVKTLGLTDSHTDLAKVFGNMLMKRTSKIIRHLEWGMENKGLNSIAYFVDKVFLVLVLLKGLYEYRKESEKNYERGTLGRVSNAVAALMFMHSKTEDGAASTLKREIRKLEDAQFVNNSYNLKKPMPHPPATNGNSTAGHGQGFMDMNATPDSNNTLTNGTQEASKLAKNEDQISSAEVDVFQVFRKTPPETVSRTLQLLQEMFDNKLNNCAWRRLSTLFPPLVRETCPDSLKVYGFGSPKYQRSR</sequence>
<dbReference type="Gene3D" id="1.10.600.10">
    <property type="entry name" value="Farnesyl Diphosphate Synthase"/>
    <property type="match status" value="1"/>
</dbReference>
<name>A0A2B7ZLH9_9EURO</name>
<dbReference type="AlphaFoldDB" id="A0A2B7ZLH9"/>
<gene>
    <name evidence="2" type="ORF">GX50_03180</name>
</gene>
<dbReference type="STRING" id="73230.A0A2B7ZLH9"/>
<organism evidence="2 3">
    <name type="scientific">[Emmonsia] crescens</name>
    <dbReference type="NCBI Taxonomy" id="73230"/>
    <lineage>
        <taxon>Eukaryota</taxon>
        <taxon>Fungi</taxon>
        <taxon>Dikarya</taxon>
        <taxon>Ascomycota</taxon>
        <taxon>Pezizomycotina</taxon>
        <taxon>Eurotiomycetes</taxon>
        <taxon>Eurotiomycetidae</taxon>
        <taxon>Onygenales</taxon>
        <taxon>Ajellomycetaceae</taxon>
        <taxon>Emergomyces</taxon>
    </lineage>
</organism>
<evidence type="ECO:0000313" key="2">
    <source>
        <dbReference type="EMBL" id="PGH34033.1"/>
    </source>
</evidence>
<accession>A0A2B7ZLH9</accession>
<proteinExistence type="predicted"/>
<reference evidence="2 3" key="1">
    <citation type="submission" date="2017-10" db="EMBL/GenBank/DDBJ databases">
        <title>Comparative genomics in systemic dimorphic fungi from Ajellomycetaceae.</title>
        <authorList>
            <person name="Munoz J.F."/>
            <person name="Mcewen J.G."/>
            <person name="Clay O.K."/>
            <person name="Cuomo C.A."/>
        </authorList>
    </citation>
    <scope>NUCLEOTIDE SEQUENCE [LARGE SCALE GENOMIC DNA]</scope>
    <source>
        <strain evidence="2 3">UAMH4076</strain>
    </source>
</reference>